<evidence type="ECO:0000313" key="2">
    <source>
        <dbReference type="Proteomes" id="UP000601108"/>
    </source>
</evidence>
<dbReference type="PANTHER" id="PTHR42754:SF1">
    <property type="entry name" value="LIPOPROTEIN"/>
    <property type="match status" value="1"/>
</dbReference>
<protein>
    <submittedName>
        <fullName evidence="1">Lipoprotein</fullName>
    </submittedName>
</protein>
<reference evidence="1 2" key="1">
    <citation type="journal article" date="2014" name="Int. J. Syst. Evol. Microbiol.">
        <title>Complete genome sequence of Corynebacterium casei LMG S-19264T (=DSM 44701T), isolated from a smear-ripened cheese.</title>
        <authorList>
            <consortium name="US DOE Joint Genome Institute (JGI-PGF)"/>
            <person name="Walter F."/>
            <person name="Albersmeier A."/>
            <person name="Kalinowski J."/>
            <person name="Ruckert C."/>
        </authorList>
    </citation>
    <scope>NUCLEOTIDE SEQUENCE [LARGE SCALE GENOMIC DNA]</scope>
    <source>
        <strain evidence="1 2">KCTC 12285</strain>
    </source>
</reference>
<dbReference type="PANTHER" id="PTHR42754">
    <property type="entry name" value="ENDOGLUCANASE"/>
    <property type="match status" value="1"/>
</dbReference>
<comment type="caution">
    <text evidence="1">The sequence shown here is derived from an EMBL/GenBank/DDBJ whole genome shotgun (WGS) entry which is preliminary data.</text>
</comment>
<keyword evidence="1" id="KW-0449">Lipoprotein</keyword>
<dbReference type="RefSeq" id="WP_027414225.1">
    <property type="nucleotide sequence ID" value="NZ_BMWS01000013.1"/>
</dbReference>
<dbReference type="Proteomes" id="UP000601108">
    <property type="component" value="Unassembled WGS sequence"/>
</dbReference>
<accession>A0A918JVA8</accession>
<organism evidence="1 2">
    <name type="scientific">Aquimarina muelleri</name>
    <dbReference type="NCBI Taxonomy" id="279356"/>
    <lineage>
        <taxon>Bacteria</taxon>
        <taxon>Pseudomonadati</taxon>
        <taxon>Bacteroidota</taxon>
        <taxon>Flavobacteriia</taxon>
        <taxon>Flavobacteriales</taxon>
        <taxon>Flavobacteriaceae</taxon>
        <taxon>Aquimarina</taxon>
    </lineage>
</organism>
<evidence type="ECO:0000313" key="1">
    <source>
        <dbReference type="EMBL" id="GGX19965.1"/>
    </source>
</evidence>
<proteinExistence type="predicted"/>
<keyword evidence="2" id="KW-1185">Reference proteome</keyword>
<dbReference type="PROSITE" id="PS51257">
    <property type="entry name" value="PROKAR_LIPOPROTEIN"/>
    <property type="match status" value="1"/>
</dbReference>
<sequence>MKTFKLLYIQRIVFITMVVLSSCSSDDKNPETNPETNPEEEQEIIRTIEWTKTFGGSNEDNALSVVETADGGYAIAGYTLSIDGDITDKTATDSDYWVLKLTREGEIVWSKTYGGTGDERAEKIIKTNDGGYAIVGYSRSNDEDVTSNEGLQDYWIVKLNGAGDIQWEKNFGFSGIDRAFSIVQTNDGGYFITGFLDVSASNGEGNDDKSKNNEKHGVGEFWGIKLDISGNKIWRRYFGGTNNDRSYDVLQTEDNGFLMIGSSESIDFDVTNSKGSYDFWAVKVNSEGTKIWQKSYGGSEIDVAYAITSTGDGKYIIIGDSRSDDGDVSSAKGNADLWMIQIDGNGAVLWEKSIGGTQFDTGRGIFTTQNNNFIITGNSRSNDVDIKENKGQSDILNLLINSKGVVQWQSTVGGSLAEFGESCLETSDKKIIIVGSSESNDFDVPSNKGSKDFIIIKYKEEK</sequence>
<dbReference type="AlphaFoldDB" id="A0A918JVA8"/>
<name>A0A918JVA8_9FLAO</name>
<dbReference type="EMBL" id="BMWS01000013">
    <property type="protein sequence ID" value="GGX19965.1"/>
    <property type="molecule type" value="Genomic_DNA"/>
</dbReference>
<gene>
    <name evidence="1" type="ORF">GCM10007384_21670</name>
</gene>